<reference evidence="3 5" key="1">
    <citation type="submission" date="2015-09" db="EMBL/GenBank/DDBJ databases">
        <authorList>
            <consortium name="Pathogen Informatics"/>
        </authorList>
    </citation>
    <scope>NUCLEOTIDE SEQUENCE [LARGE SCALE GENOMIC DNA]</scope>
    <source>
        <strain evidence="3 5">2789STDY5608850</strain>
    </source>
</reference>
<dbReference type="Proteomes" id="UP000095651">
    <property type="component" value="Unassembled WGS sequence"/>
</dbReference>
<dbReference type="EMBL" id="CYZE01000004">
    <property type="protein sequence ID" value="CUO20872.1"/>
    <property type="molecule type" value="Genomic_DNA"/>
</dbReference>
<keyword evidence="1" id="KW-0175">Coiled coil</keyword>
<gene>
    <name evidence="4" type="ORF">DXC39_22645</name>
    <name evidence="3" type="ORF">ERS852407_02162</name>
</gene>
<dbReference type="Proteomes" id="UP000261257">
    <property type="component" value="Unassembled WGS sequence"/>
</dbReference>
<evidence type="ECO:0000256" key="2">
    <source>
        <dbReference type="SAM" id="MobiDB-lite"/>
    </source>
</evidence>
<dbReference type="EMBL" id="QSSQ01000030">
    <property type="protein sequence ID" value="RGL99567.1"/>
    <property type="molecule type" value="Genomic_DNA"/>
</dbReference>
<organism evidence="3 5">
    <name type="scientific">Hungatella hathewayi</name>
    <dbReference type="NCBI Taxonomy" id="154046"/>
    <lineage>
        <taxon>Bacteria</taxon>
        <taxon>Bacillati</taxon>
        <taxon>Bacillota</taxon>
        <taxon>Clostridia</taxon>
        <taxon>Lachnospirales</taxon>
        <taxon>Lachnospiraceae</taxon>
        <taxon>Hungatella</taxon>
    </lineage>
</organism>
<feature type="region of interest" description="Disordered" evidence="2">
    <location>
        <begin position="122"/>
        <end position="147"/>
    </location>
</feature>
<accession>A0A174D574</accession>
<evidence type="ECO:0000256" key="1">
    <source>
        <dbReference type="SAM" id="Coils"/>
    </source>
</evidence>
<name>A0A174D574_9FIRM</name>
<feature type="coiled-coil region" evidence="1">
    <location>
        <begin position="83"/>
        <end position="110"/>
    </location>
</feature>
<protein>
    <recommendedName>
        <fullName evidence="7">Teichuronopeptide</fullName>
    </recommendedName>
</protein>
<evidence type="ECO:0000313" key="5">
    <source>
        <dbReference type="Proteomes" id="UP000095651"/>
    </source>
</evidence>
<dbReference type="RefSeq" id="WP_055654894.1">
    <property type="nucleotide sequence ID" value="NZ_CABIXC010000004.1"/>
</dbReference>
<proteinExistence type="predicted"/>
<evidence type="ECO:0000313" key="3">
    <source>
        <dbReference type="EMBL" id="CUO20872.1"/>
    </source>
</evidence>
<evidence type="ECO:0000313" key="6">
    <source>
        <dbReference type="Proteomes" id="UP000261257"/>
    </source>
</evidence>
<evidence type="ECO:0008006" key="7">
    <source>
        <dbReference type="Google" id="ProtNLM"/>
    </source>
</evidence>
<reference evidence="4 6" key="2">
    <citation type="submission" date="2018-08" db="EMBL/GenBank/DDBJ databases">
        <title>A genome reference for cultivated species of the human gut microbiota.</title>
        <authorList>
            <person name="Zou Y."/>
            <person name="Xue W."/>
            <person name="Luo G."/>
        </authorList>
    </citation>
    <scope>NUCLEOTIDE SEQUENCE [LARGE SCALE GENOMIC DNA]</scope>
    <source>
        <strain evidence="4 6">TF05-11AC</strain>
    </source>
</reference>
<evidence type="ECO:0000313" key="4">
    <source>
        <dbReference type="EMBL" id="RGL99567.1"/>
    </source>
</evidence>
<dbReference type="AlphaFoldDB" id="A0A174D574"/>
<sequence length="147" mass="16643">MRELSVYYCSKCGYYGYYQLPKNAVCPKCSVDMVPLSISFQDFMDLSCEERDDLLSKQIISASSPYVKRLMAPHKAYNNREVIARMSDRIVELEAENKKLNETVEWMHQTIWDLVRKNKGIESAGKPPIPPSGEKASGGTGNSENPE</sequence>